<evidence type="ECO:0000256" key="5">
    <source>
        <dbReference type="ARBA" id="ARBA00022833"/>
    </source>
</evidence>
<feature type="compositionally biased region" description="Gly residues" evidence="7">
    <location>
        <begin position="751"/>
        <end position="767"/>
    </location>
</feature>
<evidence type="ECO:0000256" key="2">
    <source>
        <dbReference type="ARBA" id="ARBA00022723"/>
    </source>
</evidence>
<dbReference type="AlphaFoldDB" id="A0A4Q9PQE5"/>
<feature type="compositionally biased region" description="Low complexity" evidence="7">
    <location>
        <begin position="148"/>
        <end position="172"/>
    </location>
</feature>
<organism evidence="8 9">
    <name type="scientific">Dichomitus squalens</name>
    <dbReference type="NCBI Taxonomy" id="114155"/>
    <lineage>
        <taxon>Eukaryota</taxon>
        <taxon>Fungi</taxon>
        <taxon>Dikarya</taxon>
        <taxon>Basidiomycota</taxon>
        <taxon>Agaricomycotina</taxon>
        <taxon>Agaricomycetes</taxon>
        <taxon>Polyporales</taxon>
        <taxon>Polyporaceae</taxon>
        <taxon>Dichomitus</taxon>
    </lineage>
</organism>
<dbReference type="SUPFAM" id="SSF57667">
    <property type="entry name" value="beta-beta-alpha zinc fingers"/>
    <property type="match status" value="1"/>
</dbReference>
<evidence type="ECO:0000313" key="8">
    <source>
        <dbReference type="EMBL" id="TBU56485.1"/>
    </source>
</evidence>
<dbReference type="PANTHER" id="PTHR40626:SF11">
    <property type="entry name" value="ZINC FINGER PROTEIN YPR022C"/>
    <property type="match status" value="1"/>
</dbReference>
<evidence type="ECO:0000256" key="3">
    <source>
        <dbReference type="ARBA" id="ARBA00022737"/>
    </source>
</evidence>
<feature type="compositionally biased region" description="Low complexity" evidence="7">
    <location>
        <begin position="703"/>
        <end position="749"/>
    </location>
</feature>
<keyword evidence="4" id="KW-0863">Zinc-finger</keyword>
<dbReference type="GO" id="GO:0000785">
    <property type="term" value="C:chromatin"/>
    <property type="evidence" value="ECO:0007669"/>
    <property type="project" value="TreeGrafter"/>
</dbReference>
<dbReference type="GO" id="GO:0000978">
    <property type="term" value="F:RNA polymerase II cis-regulatory region sequence-specific DNA binding"/>
    <property type="evidence" value="ECO:0007669"/>
    <property type="project" value="InterPro"/>
</dbReference>
<protein>
    <submittedName>
        <fullName evidence="8">Uncharacterized protein</fullName>
    </submittedName>
</protein>
<proteinExistence type="predicted"/>
<feature type="region of interest" description="Disordered" evidence="7">
    <location>
        <begin position="341"/>
        <end position="384"/>
    </location>
</feature>
<evidence type="ECO:0000313" key="9">
    <source>
        <dbReference type="Proteomes" id="UP000292082"/>
    </source>
</evidence>
<keyword evidence="6" id="KW-0539">Nucleus</keyword>
<feature type="compositionally biased region" description="Polar residues" evidence="7">
    <location>
        <begin position="346"/>
        <end position="358"/>
    </location>
</feature>
<keyword evidence="2" id="KW-0479">Metal-binding</keyword>
<keyword evidence="9" id="KW-1185">Reference proteome</keyword>
<feature type="region of interest" description="Disordered" evidence="7">
    <location>
        <begin position="187"/>
        <end position="315"/>
    </location>
</feature>
<dbReference type="InterPro" id="IPR013087">
    <property type="entry name" value="Znf_C2H2_type"/>
</dbReference>
<evidence type="ECO:0000256" key="4">
    <source>
        <dbReference type="ARBA" id="ARBA00022771"/>
    </source>
</evidence>
<gene>
    <name evidence="8" type="ORF">BD310DRAFT_609174</name>
</gene>
<dbReference type="InterPro" id="IPR051059">
    <property type="entry name" value="VerF-like"/>
</dbReference>
<feature type="compositionally biased region" description="Low complexity" evidence="7">
    <location>
        <begin position="1"/>
        <end position="17"/>
    </location>
</feature>
<dbReference type="PANTHER" id="PTHR40626">
    <property type="entry name" value="MIP31509P"/>
    <property type="match status" value="1"/>
</dbReference>
<dbReference type="GO" id="GO:0008270">
    <property type="term" value="F:zinc ion binding"/>
    <property type="evidence" value="ECO:0007669"/>
    <property type="project" value="UniProtKB-KW"/>
</dbReference>
<feature type="compositionally biased region" description="Low complexity" evidence="7">
    <location>
        <begin position="291"/>
        <end position="313"/>
    </location>
</feature>
<feature type="region of interest" description="Disordered" evidence="7">
    <location>
        <begin position="696"/>
        <end position="783"/>
    </location>
</feature>
<accession>A0A4Q9PQE5</accession>
<dbReference type="FunFam" id="3.30.160.60:FF:002343">
    <property type="entry name" value="Zinc finger protein 33A"/>
    <property type="match status" value="1"/>
</dbReference>
<dbReference type="EMBL" id="ML145150">
    <property type="protein sequence ID" value="TBU56485.1"/>
    <property type="molecule type" value="Genomic_DNA"/>
</dbReference>
<keyword evidence="3" id="KW-0677">Repeat</keyword>
<evidence type="ECO:0000256" key="7">
    <source>
        <dbReference type="SAM" id="MobiDB-lite"/>
    </source>
</evidence>
<dbReference type="Pfam" id="PF00096">
    <property type="entry name" value="zf-C2H2"/>
    <property type="match status" value="1"/>
</dbReference>
<evidence type="ECO:0000256" key="1">
    <source>
        <dbReference type="ARBA" id="ARBA00004123"/>
    </source>
</evidence>
<dbReference type="Proteomes" id="UP000292082">
    <property type="component" value="Unassembled WGS sequence"/>
</dbReference>
<dbReference type="Gene3D" id="3.30.160.60">
    <property type="entry name" value="Classic Zinc Finger"/>
    <property type="match status" value="2"/>
</dbReference>
<feature type="compositionally biased region" description="Polar residues" evidence="7">
    <location>
        <begin position="193"/>
        <end position="223"/>
    </location>
</feature>
<name>A0A4Q9PQE5_9APHY</name>
<dbReference type="GO" id="GO:0005634">
    <property type="term" value="C:nucleus"/>
    <property type="evidence" value="ECO:0007669"/>
    <property type="project" value="UniProtKB-SubCell"/>
</dbReference>
<feature type="region of interest" description="Disordered" evidence="7">
    <location>
        <begin position="143"/>
        <end position="173"/>
    </location>
</feature>
<reference evidence="8 9" key="1">
    <citation type="submission" date="2019-01" db="EMBL/GenBank/DDBJ databases">
        <title>Draft genome sequences of three monokaryotic isolates of the white-rot basidiomycete fungus Dichomitus squalens.</title>
        <authorList>
            <consortium name="DOE Joint Genome Institute"/>
            <person name="Lopez S.C."/>
            <person name="Andreopoulos B."/>
            <person name="Pangilinan J."/>
            <person name="Lipzen A."/>
            <person name="Riley R."/>
            <person name="Ahrendt S."/>
            <person name="Ng V."/>
            <person name="Barry K."/>
            <person name="Daum C."/>
            <person name="Grigoriev I.V."/>
            <person name="Hilden K.S."/>
            <person name="Makela M.R."/>
            <person name="de Vries R.P."/>
        </authorList>
    </citation>
    <scope>NUCLEOTIDE SEQUENCE [LARGE SCALE GENOMIC DNA]</scope>
    <source>
        <strain evidence="8 9">CBS 464.89</strain>
    </source>
</reference>
<feature type="region of interest" description="Disordered" evidence="7">
    <location>
        <begin position="1"/>
        <end position="58"/>
    </location>
</feature>
<evidence type="ECO:0000256" key="6">
    <source>
        <dbReference type="ARBA" id="ARBA00023242"/>
    </source>
</evidence>
<feature type="compositionally biased region" description="Low complexity" evidence="7">
    <location>
        <begin position="247"/>
        <end position="274"/>
    </location>
</feature>
<keyword evidence="5" id="KW-0862">Zinc</keyword>
<comment type="subcellular location">
    <subcellularLocation>
        <location evidence="1">Nucleus</location>
    </subcellularLocation>
</comment>
<dbReference type="GO" id="GO:0000981">
    <property type="term" value="F:DNA-binding transcription factor activity, RNA polymerase II-specific"/>
    <property type="evidence" value="ECO:0007669"/>
    <property type="project" value="InterPro"/>
</dbReference>
<dbReference type="PROSITE" id="PS50157">
    <property type="entry name" value="ZINC_FINGER_C2H2_2"/>
    <property type="match status" value="2"/>
</dbReference>
<sequence>MDSQKSPHSLSPTASTAPPSPNSNPDSTMTAVVAPAVFNAPPPDPRNASVASSGVGKARYRPAPAKTFQCRGYGECRMVFSRSEHLARHIRKHTGERPFSCHCSKQFSRLDNLRQHAQTVHADKQDLNERMMQDLTALHANMTAASKGSSSRGKRNNTSSNTSGGSPTSSASLNASIPAMAVKTEEGSHAVLSMSQRPGTSTGYEGSNTFLQSGSSTWHIQTSDVDRPNQRPTNSHSFRDPGQSFRASANPSSASPSGSATLYQQQQQHHSGQSFLVPSAPTFNFSVPDIPSAARPGSSSGAAASSAGSEPARSLPPLSAVVASSLPPVRALAPPSGSLALGSLPAASQQQQPLTHSSVLPPPTPTGPYHGRRPSTGLRPGTAPASYYYPPGSAGSGAFVAGPGAVSNLGAVRGPELSLRFAVGAGRLGGGLEPIRRLGSGYGGGEDAGGADEPTSPGGYDSPFSFHAPSTGGPGSASYTAEPSAFRYAPGASIPRKRPYSGSDDDDGPRERGERLGGDALGRPVSSGRDYEYGTESRPQSRRLSVMELCNDPPADAAAARPFVPLSAASGGASATGALSRPTTSSGLVTSAAQLALVDRASVSPPPAAGGAEPAYSGAGASLLARAAQAAAGAAPATSPAAATARGDGGAGAAEFGGIHEARAAVWAGSAFGQPASHGRAVGGVFYSGAAAGGPQQQLPGWAAAARSPSFSPAASPRAFGSASPATSHASTAAPGSPGDVGRGLSPPGRRGPGSPGVGGAGAGGESHGNDQVRIPTAVGMRA</sequence>
<feature type="region of interest" description="Disordered" evidence="7">
    <location>
        <begin position="439"/>
        <end position="544"/>
    </location>
</feature>
<dbReference type="InterPro" id="IPR036236">
    <property type="entry name" value="Znf_C2H2_sf"/>
</dbReference>